<reference evidence="1 2" key="1">
    <citation type="submission" date="2018-06" db="EMBL/GenBank/DDBJ databases">
        <authorList>
            <consortium name="Pathogen Informatics"/>
            <person name="Doyle S."/>
        </authorList>
    </citation>
    <scope>NUCLEOTIDE SEQUENCE [LARGE SCALE GENOMIC DNA]</scope>
    <source>
        <strain evidence="1 2">NCTC12195</strain>
    </source>
</reference>
<evidence type="ECO:0000313" key="2">
    <source>
        <dbReference type="Proteomes" id="UP000255277"/>
    </source>
</evidence>
<proteinExistence type="predicted"/>
<protein>
    <submittedName>
        <fullName evidence="1">Uncharacterized protein</fullName>
    </submittedName>
</protein>
<organism evidence="1 2">
    <name type="scientific">Staphylococcus gallinarum</name>
    <dbReference type="NCBI Taxonomy" id="1293"/>
    <lineage>
        <taxon>Bacteria</taxon>
        <taxon>Bacillati</taxon>
        <taxon>Bacillota</taxon>
        <taxon>Bacilli</taxon>
        <taxon>Bacillales</taxon>
        <taxon>Staphylococcaceae</taxon>
        <taxon>Staphylococcus</taxon>
    </lineage>
</organism>
<sequence length="31" mass="3737">MTEAEEAEHKKKEAEFRQYLKKDGNELIKSR</sequence>
<name>A0A380SAL3_STAGA</name>
<accession>A0A380SAL3</accession>
<dbReference type="Proteomes" id="UP000255277">
    <property type="component" value="Unassembled WGS sequence"/>
</dbReference>
<dbReference type="AlphaFoldDB" id="A0A380SAL3"/>
<gene>
    <name evidence="1" type="ORF">NCTC12195_04927</name>
</gene>
<dbReference type="EMBL" id="UHDK01000003">
    <property type="protein sequence ID" value="SUQ38551.1"/>
    <property type="molecule type" value="Genomic_DNA"/>
</dbReference>
<evidence type="ECO:0000313" key="1">
    <source>
        <dbReference type="EMBL" id="SUQ38551.1"/>
    </source>
</evidence>